<dbReference type="Proteomes" id="UP000499080">
    <property type="component" value="Unassembled WGS sequence"/>
</dbReference>
<dbReference type="Gene3D" id="2.10.110.10">
    <property type="entry name" value="Cysteine Rich Protein"/>
    <property type="match status" value="1"/>
</dbReference>
<dbReference type="FunFam" id="2.10.110.10:FF:000001">
    <property type="entry name" value="Cysteine and glycine-rich protein 1"/>
    <property type="match status" value="1"/>
</dbReference>
<organism evidence="8 9">
    <name type="scientific">Araneus ventricosus</name>
    <name type="common">Orbweaver spider</name>
    <name type="synonym">Epeira ventricosa</name>
    <dbReference type="NCBI Taxonomy" id="182803"/>
    <lineage>
        <taxon>Eukaryota</taxon>
        <taxon>Metazoa</taxon>
        <taxon>Ecdysozoa</taxon>
        <taxon>Arthropoda</taxon>
        <taxon>Chelicerata</taxon>
        <taxon>Arachnida</taxon>
        <taxon>Araneae</taxon>
        <taxon>Araneomorphae</taxon>
        <taxon>Entelegynae</taxon>
        <taxon>Araneoidea</taxon>
        <taxon>Araneidae</taxon>
        <taxon>Araneus</taxon>
    </lineage>
</organism>
<evidence type="ECO:0000256" key="3">
    <source>
        <dbReference type="ARBA" id="ARBA00022737"/>
    </source>
</evidence>
<dbReference type="GO" id="GO:0030018">
    <property type="term" value="C:Z disc"/>
    <property type="evidence" value="ECO:0007669"/>
    <property type="project" value="UniProtKB-ARBA"/>
</dbReference>
<keyword evidence="5 6" id="KW-0440">LIM domain</keyword>
<dbReference type="EMBL" id="BGPR01005389">
    <property type="protein sequence ID" value="GBN09731.1"/>
    <property type="molecule type" value="Genomic_DNA"/>
</dbReference>
<evidence type="ECO:0000256" key="2">
    <source>
        <dbReference type="ARBA" id="ARBA00022723"/>
    </source>
</evidence>
<name>A0A4Y2L4U2_ARAVE</name>
<keyword evidence="4 6" id="KW-0862">Zinc</keyword>
<sequence>MTESSCNEEAEGRSSSTLSPAYDLTPPEVMYYHWWRAFFIEDTKTVMFDSKETLSRICPTCGKTVYNAEKVMFMKRLWHRSCLRCAKCNRVLEAVKAYVDEGKPYCPMPCYNNLFRTKGYIRPTYS</sequence>
<dbReference type="PANTHER" id="PTHR46074">
    <property type="entry name" value="CYSTEINE-RICH PROTEIN CRIP FAMILY MEMBER"/>
    <property type="match status" value="1"/>
</dbReference>
<protein>
    <recommendedName>
        <fullName evidence="7">LIM zinc-binding domain-containing protein</fullName>
    </recommendedName>
</protein>
<dbReference type="OrthoDB" id="1679758at2759"/>
<dbReference type="InterPro" id="IPR001781">
    <property type="entry name" value="Znf_LIM"/>
</dbReference>
<dbReference type="Pfam" id="PF00412">
    <property type="entry name" value="LIM"/>
    <property type="match status" value="1"/>
</dbReference>
<evidence type="ECO:0000256" key="4">
    <source>
        <dbReference type="ARBA" id="ARBA00022833"/>
    </source>
</evidence>
<keyword evidence="9" id="KW-1185">Reference proteome</keyword>
<proteinExistence type="predicted"/>
<evidence type="ECO:0000256" key="6">
    <source>
        <dbReference type="PROSITE-ProRule" id="PRU00125"/>
    </source>
</evidence>
<gene>
    <name evidence="8" type="ORF">AVEN_218884_1</name>
</gene>
<dbReference type="AlphaFoldDB" id="A0A4Y2L4U2"/>
<evidence type="ECO:0000313" key="8">
    <source>
        <dbReference type="EMBL" id="GBN09731.1"/>
    </source>
</evidence>
<evidence type="ECO:0000256" key="5">
    <source>
        <dbReference type="ARBA" id="ARBA00023038"/>
    </source>
</evidence>
<dbReference type="GO" id="GO:0060537">
    <property type="term" value="P:muscle tissue development"/>
    <property type="evidence" value="ECO:0007669"/>
    <property type="project" value="UniProtKB-ARBA"/>
</dbReference>
<keyword evidence="2 6" id="KW-0479">Metal-binding</keyword>
<dbReference type="GO" id="GO:0007517">
    <property type="term" value="P:muscle organ development"/>
    <property type="evidence" value="ECO:0007669"/>
    <property type="project" value="UniProtKB-KW"/>
</dbReference>
<keyword evidence="3" id="KW-0677">Repeat</keyword>
<dbReference type="CDD" id="cd09401">
    <property type="entry name" value="LIM_TLP_like"/>
    <property type="match status" value="1"/>
</dbReference>
<dbReference type="SMART" id="SM00132">
    <property type="entry name" value="LIM"/>
    <property type="match status" value="1"/>
</dbReference>
<evidence type="ECO:0000313" key="9">
    <source>
        <dbReference type="Proteomes" id="UP000499080"/>
    </source>
</evidence>
<keyword evidence="1" id="KW-0517">Myogenesis</keyword>
<dbReference type="PROSITE" id="PS00478">
    <property type="entry name" value="LIM_DOMAIN_1"/>
    <property type="match status" value="1"/>
</dbReference>
<reference evidence="8 9" key="1">
    <citation type="journal article" date="2019" name="Sci. Rep.">
        <title>Orb-weaving spider Araneus ventricosus genome elucidates the spidroin gene catalogue.</title>
        <authorList>
            <person name="Kono N."/>
            <person name="Nakamura H."/>
            <person name="Ohtoshi R."/>
            <person name="Moran D.A.P."/>
            <person name="Shinohara A."/>
            <person name="Yoshida Y."/>
            <person name="Fujiwara M."/>
            <person name="Mori M."/>
            <person name="Tomita M."/>
            <person name="Arakawa K."/>
        </authorList>
    </citation>
    <scope>NUCLEOTIDE SEQUENCE [LARGE SCALE GENOMIC DNA]</scope>
</reference>
<dbReference type="PROSITE" id="PS50023">
    <property type="entry name" value="LIM_DOMAIN_2"/>
    <property type="match status" value="1"/>
</dbReference>
<accession>A0A4Y2L4U2</accession>
<dbReference type="GO" id="GO:0046872">
    <property type="term" value="F:metal ion binding"/>
    <property type="evidence" value="ECO:0007669"/>
    <property type="project" value="UniProtKB-KW"/>
</dbReference>
<feature type="domain" description="LIM zinc-binding" evidence="7">
    <location>
        <begin position="56"/>
        <end position="117"/>
    </location>
</feature>
<comment type="caution">
    <text evidence="8">The sequence shown here is derived from an EMBL/GenBank/DDBJ whole genome shotgun (WGS) entry which is preliminary data.</text>
</comment>
<dbReference type="PANTHER" id="PTHR46074:SF5">
    <property type="entry name" value="LIM DOMAIN-CONTAINING PROTEIN C"/>
    <property type="match status" value="1"/>
</dbReference>
<evidence type="ECO:0000259" key="7">
    <source>
        <dbReference type="PROSITE" id="PS50023"/>
    </source>
</evidence>
<dbReference type="SUPFAM" id="SSF57716">
    <property type="entry name" value="Glucocorticoid receptor-like (DNA-binding domain)"/>
    <property type="match status" value="2"/>
</dbReference>
<evidence type="ECO:0000256" key="1">
    <source>
        <dbReference type="ARBA" id="ARBA00022541"/>
    </source>
</evidence>